<gene>
    <name evidence="1" type="ORF">EGX47_10220</name>
</gene>
<name>A0ABM7AGL8_YERPU</name>
<dbReference type="RefSeq" id="WP_032466774.1">
    <property type="nucleotide sequence ID" value="NZ_CP032566.1"/>
</dbReference>
<evidence type="ECO:0008006" key="3">
    <source>
        <dbReference type="Google" id="ProtNLM"/>
    </source>
</evidence>
<proteinExistence type="predicted"/>
<evidence type="ECO:0000313" key="2">
    <source>
        <dbReference type="Proteomes" id="UP000268669"/>
    </source>
</evidence>
<dbReference type="SUPFAM" id="SSF160719">
    <property type="entry name" value="gpW/gp25-like"/>
    <property type="match status" value="1"/>
</dbReference>
<dbReference type="Proteomes" id="UP000268669">
    <property type="component" value="Chromosome"/>
</dbReference>
<sequence>MDMLIDPSTRDYTGERINTLANAVYLCLMVPLGSWWADISLGSRLHELAREKDVPRVDTLARQYAEQALQRLIDDNRATAITVTATRLMPGWLLLHIVVETASNQSETFRHQVRVA</sequence>
<evidence type="ECO:0000313" key="1">
    <source>
        <dbReference type="EMBL" id="AYW91653.1"/>
    </source>
</evidence>
<reference evidence="1" key="1">
    <citation type="submission" date="2018-11" db="EMBL/GenBank/DDBJ databases">
        <title>FDA dAtabase for Regulatory Grade micrObial Sequences (FDA-ARGOS): Supporting development and validation of Infectious Disease Dx tests.</title>
        <authorList>
            <person name="Bliska J."/>
            <person name="Cleland M.-M."/>
            <person name="Tallon L."/>
            <person name="Sadzewicz L."/>
            <person name="Zhao X."/>
            <person name="Vavikolanu K."/>
            <person name="Mehta A."/>
            <person name="Aluvathingal J."/>
            <person name="Nadendla S."/>
            <person name="Yan Y."/>
            <person name="Sichtig H."/>
        </authorList>
    </citation>
    <scope>NUCLEOTIDE SEQUENCE [LARGE SCALE GENOMIC DNA]</scope>
    <source>
        <strain evidence="1">FDAARGOS_581</strain>
    </source>
</reference>
<dbReference type="InterPro" id="IPR010877">
    <property type="entry name" value="Phage_Mu_Gp46"/>
</dbReference>
<keyword evidence="2" id="KW-1185">Reference proteome</keyword>
<organism evidence="1 2">
    <name type="scientific">Yersinia pseudotuberculosis</name>
    <dbReference type="NCBI Taxonomy" id="633"/>
    <lineage>
        <taxon>Bacteria</taxon>
        <taxon>Pseudomonadati</taxon>
        <taxon>Pseudomonadota</taxon>
        <taxon>Gammaproteobacteria</taxon>
        <taxon>Enterobacterales</taxon>
        <taxon>Yersiniaceae</taxon>
        <taxon>Yersinia</taxon>
    </lineage>
</organism>
<protein>
    <recommendedName>
        <fullName evidence="3">Phage protein GP46</fullName>
    </recommendedName>
</protein>
<dbReference type="EMBL" id="CP033713">
    <property type="protein sequence ID" value="AYW91653.1"/>
    <property type="molecule type" value="Genomic_DNA"/>
</dbReference>
<accession>A0ABM7AGL8</accession>
<dbReference type="Gene3D" id="3.10.450.40">
    <property type="match status" value="1"/>
</dbReference>
<dbReference type="Pfam" id="PF07409">
    <property type="entry name" value="GP46"/>
    <property type="match status" value="1"/>
</dbReference>